<evidence type="ECO:0000313" key="3">
    <source>
        <dbReference type="Proteomes" id="UP000193498"/>
    </source>
</evidence>
<organism evidence="2 3">
    <name type="scientific">Basidiobolus meristosporus CBS 931.73</name>
    <dbReference type="NCBI Taxonomy" id="1314790"/>
    <lineage>
        <taxon>Eukaryota</taxon>
        <taxon>Fungi</taxon>
        <taxon>Fungi incertae sedis</taxon>
        <taxon>Zoopagomycota</taxon>
        <taxon>Entomophthoromycotina</taxon>
        <taxon>Basidiobolomycetes</taxon>
        <taxon>Basidiobolales</taxon>
        <taxon>Basidiobolaceae</taxon>
        <taxon>Basidiobolus</taxon>
    </lineage>
</organism>
<dbReference type="Proteomes" id="UP000193498">
    <property type="component" value="Unassembled WGS sequence"/>
</dbReference>
<dbReference type="SUPFAM" id="SSF54001">
    <property type="entry name" value="Cysteine proteinases"/>
    <property type="match status" value="1"/>
</dbReference>
<sequence length="132" mass="14776">METGKITRSKGTYNGLCTDWADNRLSCGMVRKCEHIRIDNVHQPKVASIIAIQPGIQGDGHVAVVERIESASEVYTSDWNYNGNSYDQTDSRQVVGLALFGTTEYTMVYISWLINTVSISMDPVPFLVNEVW</sequence>
<name>A0A1Y1YH58_9FUNG</name>
<keyword evidence="3" id="KW-1185">Reference proteome</keyword>
<accession>A0A1Y1YH58</accession>
<dbReference type="Pfam" id="PF05257">
    <property type="entry name" value="CHAP"/>
    <property type="match status" value="1"/>
</dbReference>
<proteinExistence type="predicted"/>
<dbReference type="EMBL" id="MCFE01000135">
    <property type="protein sequence ID" value="ORX97309.1"/>
    <property type="molecule type" value="Genomic_DNA"/>
</dbReference>
<dbReference type="PROSITE" id="PS50911">
    <property type="entry name" value="CHAP"/>
    <property type="match status" value="1"/>
</dbReference>
<feature type="domain" description="Peptidase C51" evidence="1">
    <location>
        <begin position="1"/>
        <end position="107"/>
    </location>
</feature>
<dbReference type="InParanoid" id="A0A1Y1YH58"/>
<evidence type="ECO:0000313" key="2">
    <source>
        <dbReference type="EMBL" id="ORX97309.1"/>
    </source>
</evidence>
<comment type="caution">
    <text evidence="2">The sequence shown here is derived from an EMBL/GenBank/DDBJ whole genome shotgun (WGS) entry which is preliminary data.</text>
</comment>
<dbReference type="InterPro" id="IPR007921">
    <property type="entry name" value="CHAP_dom"/>
</dbReference>
<dbReference type="InterPro" id="IPR038765">
    <property type="entry name" value="Papain-like_cys_pep_sf"/>
</dbReference>
<reference evidence="2 3" key="1">
    <citation type="submission" date="2016-07" db="EMBL/GenBank/DDBJ databases">
        <title>Pervasive Adenine N6-methylation of Active Genes in Fungi.</title>
        <authorList>
            <consortium name="DOE Joint Genome Institute"/>
            <person name="Mondo S.J."/>
            <person name="Dannebaum R.O."/>
            <person name="Kuo R.C."/>
            <person name="Labutti K."/>
            <person name="Haridas S."/>
            <person name="Kuo A."/>
            <person name="Salamov A."/>
            <person name="Ahrendt S.R."/>
            <person name="Lipzen A."/>
            <person name="Sullivan W."/>
            <person name="Andreopoulos W.B."/>
            <person name="Clum A."/>
            <person name="Lindquist E."/>
            <person name="Daum C."/>
            <person name="Ramamoorthy G.K."/>
            <person name="Gryganskyi A."/>
            <person name="Culley D."/>
            <person name="Magnuson J.K."/>
            <person name="James T.Y."/>
            <person name="O'Malley M.A."/>
            <person name="Stajich J.E."/>
            <person name="Spatafora J.W."/>
            <person name="Visel A."/>
            <person name="Grigoriev I.V."/>
        </authorList>
    </citation>
    <scope>NUCLEOTIDE SEQUENCE [LARGE SCALE GENOMIC DNA]</scope>
    <source>
        <strain evidence="2 3">CBS 931.73</strain>
    </source>
</reference>
<evidence type="ECO:0000259" key="1">
    <source>
        <dbReference type="PROSITE" id="PS50911"/>
    </source>
</evidence>
<dbReference type="Gene3D" id="3.90.1720.10">
    <property type="entry name" value="endopeptidase domain like (from Nostoc punctiforme)"/>
    <property type="match status" value="1"/>
</dbReference>
<dbReference type="AlphaFoldDB" id="A0A1Y1YH58"/>
<protein>
    <recommendedName>
        <fullName evidence="1">Peptidase C51 domain-containing protein</fullName>
    </recommendedName>
</protein>
<gene>
    <name evidence="2" type="ORF">K493DRAFT_300482</name>
</gene>